<accession>A0A7W7T2W5</accession>
<keyword evidence="3" id="KW-1185">Reference proteome</keyword>
<dbReference type="RefSeq" id="WP_184669207.1">
    <property type="nucleotide sequence ID" value="NZ_BAABAI010000029.1"/>
</dbReference>
<evidence type="ECO:0000256" key="1">
    <source>
        <dbReference type="SAM" id="MobiDB-lite"/>
    </source>
</evidence>
<dbReference type="Proteomes" id="UP000542674">
    <property type="component" value="Unassembled WGS sequence"/>
</dbReference>
<proteinExistence type="predicted"/>
<protein>
    <submittedName>
        <fullName evidence="2">Uncharacterized protein</fullName>
    </submittedName>
</protein>
<name>A0A7W7T2W5_9PSEU</name>
<gene>
    <name evidence="2" type="ORF">F4559_002964</name>
</gene>
<reference evidence="2 3" key="1">
    <citation type="submission" date="2020-08" db="EMBL/GenBank/DDBJ databases">
        <title>Sequencing the genomes of 1000 actinobacteria strains.</title>
        <authorList>
            <person name="Klenk H.-P."/>
        </authorList>
    </citation>
    <scope>NUCLEOTIDE SEQUENCE [LARGE SCALE GENOMIC DNA]</scope>
    <source>
        <strain evidence="2 3">DSM 45084</strain>
    </source>
</reference>
<dbReference type="AlphaFoldDB" id="A0A7W7T2W5"/>
<comment type="caution">
    <text evidence="2">The sequence shown here is derived from an EMBL/GenBank/DDBJ whole genome shotgun (WGS) entry which is preliminary data.</text>
</comment>
<evidence type="ECO:0000313" key="3">
    <source>
        <dbReference type="Proteomes" id="UP000542674"/>
    </source>
</evidence>
<feature type="region of interest" description="Disordered" evidence="1">
    <location>
        <begin position="93"/>
        <end position="113"/>
    </location>
</feature>
<dbReference type="EMBL" id="JACHJS010000001">
    <property type="protein sequence ID" value="MBB4965605.1"/>
    <property type="molecule type" value="Genomic_DNA"/>
</dbReference>
<organism evidence="2 3">
    <name type="scientific">Saccharothrix violaceirubra</name>
    <dbReference type="NCBI Taxonomy" id="413306"/>
    <lineage>
        <taxon>Bacteria</taxon>
        <taxon>Bacillati</taxon>
        <taxon>Actinomycetota</taxon>
        <taxon>Actinomycetes</taxon>
        <taxon>Pseudonocardiales</taxon>
        <taxon>Pseudonocardiaceae</taxon>
        <taxon>Saccharothrix</taxon>
    </lineage>
</organism>
<sequence>MSIKDVTAPLDAVLGEIDATRESLNLAVGLIDDATTPLGSAVSGTADPDALQTLAWFGEPVRFVFTALKTSYQGDAGRRLDRDRVPRAPSVRITREAGSRSGCSGRVLPVRAR</sequence>
<evidence type="ECO:0000313" key="2">
    <source>
        <dbReference type="EMBL" id="MBB4965605.1"/>
    </source>
</evidence>